<dbReference type="Ensembl" id="ENSBIXT00000017869.1">
    <property type="protein sequence ID" value="ENSBIXP00000032588.1"/>
    <property type="gene ID" value="ENSBIXG00000015208.1"/>
</dbReference>
<accession>A0A4W2E176</accession>
<dbReference type="Proteomes" id="UP000314981">
    <property type="component" value="Chromosome 19"/>
</dbReference>
<dbReference type="PROSITE" id="PS51925">
    <property type="entry name" value="SWIB_MDM2"/>
    <property type="match status" value="1"/>
</dbReference>
<dbReference type="SUPFAM" id="SSF47592">
    <property type="entry name" value="SWIB/MDM2 domain"/>
    <property type="match status" value="1"/>
</dbReference>
<keyword evidence="2" id="KW-0488">Methylation</keyword>
<dbReference type="STRING" id="30522.A0A4W2E176"/>
<evidence type="ECO:0000256" key="1">
    <source>
        <dbReference type="ARBA" id="ARBA00010619"/>
    </source>
</evidence>
<dbReference type="InterPro" id="IPR036885">
    <property type="entry name" value="SWIB_MDM2_dom_sf"/>
</dbReference>
<dbReference type="AlphaFoldDB" id="A0A4W2E176"/>
<dbReference type="CDD" id="cd17675">
    <property type="entry name" value="SWIB_BAF60B"/>
    <property type="match status" value="1"/>
</dbReference>
<feature type="region of interest" description="Disordered" evidence="4">
    <location>
        <begin position="302"/>
        <end position="323"/>
    </location>
</feature>
<dbReference type="InterPro" id="IPR030090">
    <property type="entry name" value="SMARCD2_SWIB_dom"/>
</dbReference>
<reference evidence="6" key="2">
    <citation type="submission" date="2025-08" db="UniProtKB">
        <authorList>
            <consortium name="Ensembl"/>
        </authorList>
    </citation>
    <scope>IDENTIFICATION</scope>
</reference>
<evidence type="ECO:0000313" key="7">
    <source>
        <dbReference type="Proteomes" id="UP000314981"/>
    </source>
</evidence>
<name>A0A4W2E176_BOBOX</name>
<evidence type="ECO:0000256" key="3">
    <source>
        <dbReference type="ARBA" id="ARBA00022553"/>
    </source>
</evidence>
<dbReference type="PANTHER" id="PTHR13844">
    <property type="entry name" value="SWI/SNF-RELATED MATRIX-ASSOCIATED ACTIN-DEPENDENT REGULATOR OF CHROMATIN SUBFAMILY D"/>
    <property type="match status" value="1"/>
</dbReference>
<gene>
    <name evidence="6" type="primary">SMARCD2</name>
</gene>
<comment type="similarity">
    <text evidence="1">Belongs to the SMARCD family.</text>
</comment>
<evidence type="ECO:0000256" key="2">
    <source>
        <dbReference type="ARBA" id="ARBA00022481"/>
    </source>
</evidence>
<dbReference type="Gene3D" id="1.10.245.10">
    <property type="entry name" value="SWIB/MDM2 domain"/>
    <property type="match status" value="1"/>
</dbReference>
<reference evidence="6" key="3">
    <citation type="submission" date="2025-09" db="UniProtKB">
        <authorList>
            <consortium name="Ensembl"/>
        </authorList>
    </citation>
    <scope>IDENTIFICATION</scope>
</reference>
<dbReference type="GO" id="GO:0005654">
    <property type="term" value="C:nucleoplasm"/>
    <property type="evidence" value="ECO:0007669"/>
    <property type="project" value="UniProtKB-ARBA"/>
</dbReference>
<reference evidence="6 7" key="1">
    <citation type="submission" date="2018-11" db="EMBL/GenBank/DDBJ databases">
        <title>Haplotype-resolved cattle genomes.</title>
        <authorList>
            <person name="Low W.Y."/>
            <person name="Tearle R."/>
            <person name="Bickhart D.M."/>
            <person name="Rosen B.D."/>
            <person name="Koren S."/>
            <person name="Rhie A."/>
            <person name="Hiendleder S."/>
            <person name="Phillippy A.M."/>
            <person name="Smith T.P.L."/>
            <person name="Williams J.L."/>
        </authorList>
    </citation>
    <scope>NUCLEOTIDE SEQUENCE [LARGE SCALE GENOMIC DNA]</scope>
</reference>
<feature type="domain" description="DM2" evidence="5">
    <location>
        <begin position="403"/>
        <end position="480"/>
    </location>
</feature>
<keyword evidence="3" id="KW-0597">Phosphoprotein</keyword>
<evidence type="ECO:0000256" key="4">
    <source>
        <dbReference type="SAM" id="MobiDB-lite"/>
    </source>
</evidence>
<evidence type="ECO:0000313" key="6">
    <source>
        <dbReference type="Ensembl" id="ENSBIXP00000032588.1"/>
    </source>
</evidence>
<dbReference type="SMART" id="SM00151">
    <property type="entry name" value="SWIB"/>
    <property type="match status" value="1"/>
</dbReference>
<dbReference type="InterPro" id="IPR019835">
    <property type="entry name" value="SWIB_domain"/>
</dbReference>
<keyword evidence="7" id="KW-1185">Reference proteome</keyword>
<sequence>MGPEKLPQALLLPSGRVLLPPPGLCGPHSLARLPGRLKGAGQVWFTLLLSGACSPLFLALLPGLGGPAVCCSGLDPAEERDGRNGLRAPLGPTPDLCVPIGSLPPAAWHVPREPDAHGWLAGGTPCRLPLWHSCSTSTWHATHHDGPIPKTPACASGPAPDACPAPGVRPSCFFFPSSVALAVTGFPRVLRAVMTEEDSWLSWEGPGDWSGGEAGRSFGPWTSSLGFCPLRLKRRKMADKVLPQRIRELVPESQAYMDLLAFERKLDQTIARKRMEIQEAIKKPLTQKRKLRIYISNTFSPSKAEGDTAGTTGTPGGTPAGDKVASWELRVEGKLLDDPSKQKRKFSSFFKSLVIELDKELYGPDNHLVEWHRMPTTQETDGFQVKRPGDLNVKCTLLLMLDHQPPQYKLDPRLARLLGVHTQTRAAIMQALWLYIKHNQLQDGHEREYINCNRYFRQIFSCGRLRFSEIPMKLAGLLQHPDPIVINHVISVDPNDQKKTACYDIDVEVDDPLKAQMSNFLASTTNQQEIASLDVKIHETIESINQLKTQRDFMLSFSTDPQDFIQEWLRSQRRDLKIITDVIGNPEEERRAAFYHQPWAQEAVGRHIFAKVQQRRQELEQVLGIRLT</sequence>
<dbReference type="Pfam" id="PF02201">
    <property type="entry name" value="SWIB"/>
    <property type="match status" value="1"/>
</dbReference>
<organism evidence="6 7">
    <name type="scientific">Bos indicus x Bos taurus</name>
    <name type="common">Hybrid cattle</name>
    <dbReference type="NCBI Taxonomy" id="30522"/>
    <lineage>
        <taxon>Eukaryota</taxon>
        <taxon>Metazoa</taxon>
        <taxon>Chordata</taxon>
        <taxon>Craniata</taxon>
        <taxon>Vertebrata</taxon>
        <taxon>Euteleostomi</taxon>
        <taxon>Mammalia</taxon>
        <taxon>Eutheria</taxon>
        <taxon>Laurasiatheria</taxon>
        <taxon>Artiodactyla</taxon>
        <taxon>Ruminantia</taxon>
        <taxon>Pecora</taxon>
        <taxon>Bovidae</taxon>
        <taxon>Bovinae</taxon>
        <taxon>Bos</taxon>
    </lineage>
</organism>
<dbReference type="FunFam" id="1.10.245.10:FF:000001">
    <property type="entry name" value="SWI/SNF-related matrix-associated regulator of chromatin subfamily D member 3 isoform 1"/>
    <property type="match status" value="1"/>
</dbReference>
<dbReference type="InterPro" id="IPR003121">
    <property type="entry name" value="SWIB_MDM2_domain"/>
</dbReference>
<protein>
    <submittedName>
        <fullName evidence="6">SWI/SNF related BAF chromatin remodeling complex subunit D2</fullName>
    </submittedName>
</protein>
<proteinExistence type="inferred from homology"/>
<evidence type="ECO:0000259" key="5">
    <source>
        <dbReference type="PROSITE" id="PS51925"/>
    </source>
</evidence>